<name>G8A557_FLAVE</name>
<dbReference type="SMART" id="SM00075">
    <property type="entry name" value="HYDRO"/>
    <property type="match status" value="2"/>
</dbReference>
<comment type="similarity">
    <text evidence="2">Belongs to the fungal hydrophobin family.</text>
</comment>
<dbReference type="GO" id="GO:0009277">
    <property type="term" value="C:fungal-type cell wall"/>
    <property type="evidence" value="ECO:0007669"/>
    <property type="project" value="InterPro"/>
</dbReference>
<dbReference type="InterPro" id="IPR001338">
    <property type="entry name" value="Class_I_Hydrophobin"/>
</dbReference>
<evidence type="ECO:0000256" key="6">
    <source>
        <dbReference type="ARBA" id="ARBA00023180"/>
    </source>
</evidence>
<accession>G8A557</accession>
<evidence type="ECO:0000256" key="3">
    <source>
        <dbReference type="ARBA" id="ARBA00022512"/>
    </source>
</evidence>
<feature type="region of interest" description="Disordered" evidence="8">
    <location>
        <begin position="949"/>
        <end position="985"/>
    </location>
</feature>
<evidence type="ECO:0000313" key="9">
    <source>
        <dbReference type="EMBL" id="ADX07331.1"/>
    </source>
</evidence>
<keyword evidence="5" id="KW-1015">Disulfide bond</keyword>
<evidence type="ECO:0000256" key="1">
    <source>
        <dbReference type="ARBA" id="ARBA00004191"/>
    </source>
</evidence>
<dbReference type="GO" id="GO:0005199">
    <property type="term" value="F:structural constituent of cell wall"/>
    <property type="evidence" value="ECO:0007669"/>
    <property type="project" value="InterPro"/>
</dbReference>
<evidence type="ECO:0000256" key="2">
    <source>
        <dbReference type="ARBA" id="ARBA00010446"/>
    </source>
</evidence>
<comment type="subcellular location">
    <subcellularLocation>
        <location evidence="1">Secreted</location>
        <location evidence="1">Cell wall</location>
    </subcellularLocation>
</comment>
<comment type="subunit">
    <text evidence="7">Self-assembles to form functional amyloid fibrils called rodlets. Self-assembly into fibrillar rodlets occurs spontaneously at hydrophobic:hydrophilic interfaces and the rodlets further associate laterally to form amphipathic monolayers.</text>
</comment>
<evidence type="ECO:0000256" key="7">
    <source>
        <dbReference type="ARBA" id="ARBA00093546"/>
    </source>
</evidence>
<keyword evidence="6" id="KW-0325">Glycoprotein</keyword>
<proteinExistence type="evidence at transcript level"/>
<dbReference type="AlphaFoldDB" id="G8A557"/>
<sequence length="1185" mass="131370">MSIAPSFCSAVSRSIKNCFKQRTKLSGPKVHEVVSPSRLSPEMEARVQGLPFMWRVKCRKILESQSSEVQREQILVWEQLPDFTKTSTWPPASTTFKEIVTVNLPMPMPTVVVVEPEPEVNLDFCRNWFTDDVYDDEDEEEEEEEFEDDASLRWFPRELVVPQTDHLPPRFCQVAVHSVVVENAPVITEFSALPSPHSPPSSPIPSPRIFKPLQRATRTKGRNGIPRESARSAIPLPVLFQPSHPRETKKTAKRPTSYSGRWLSSTQEKLVTTPLGHDDFRKREDVSYDHFAKDLDKRHKILDGTSALGQLPISVHPSRPASTQRKVVGRSTRPTRRSPSSKENWQQVETAPLRKHIQTTLGVVSPRVEDVGFNWCHLAVDISYGTFANGLDERRMIIDDAVGQFASEIRPLLLLTGPTSSRRLVCCVDFARYVSPFSRQPSLSSISTMFARCAATILALALATLTAATPTGQCNVGNQQCCNTVQEASSDPAAGLLALLGVNVQDVTGLVGLTCNPITAIGGLNSNCDASPVCCENNSFTSLKEKGLDNLLQQAQIYGYRASYCRRDAIAGVLCPDLYAFTKFNDFRWAAREYMDAVLINMTNIHHDQVPTQDEISTTQEVVPWAKVAVDPQSLISPFATMSIAPSFCSAVSRSIKSCFKQRTKPKVHEVVSPSRLSPEMEARVQGLPFMWRVKCRKILESQSPEVQQEQILVWEQLPDFTKTSTWPPASTIFKELVTMRMPMLMPTVVEPEPEVNLDFCRNWFKDEVYDDEEEEEEEEDFEDDASLRWLPRELVVPQMDHLPPRFCQVAVHGVVVENAPVITEFSALPSPHSPPSSPIPSPHVFKPLQRATRTKGRNGIPKESARSAIPLPVLFQPSHPRETKKTAKRPTSYSGLWLLSTQEKLSTKPLVNDDSRKREDVSYDDFAKDLDKRRKILEGTRALGQLPISVHPSRPASTQRKVAGRSTRPTRRSTSSKENWQQVEAAPRRKHIQTTLGAVSPRVEDVGFNWCHLAVDISYGTFANGLDERRMIIDDAVGRFTSEIRSLLLLTGPTSSRRLGDERPGSENECQPSLSSISTMFACCAATILALALVTLTAATPTGQCNVGNQQCCNTVQEASSDPAAGLLALLGVNVQDVTGLVGLTCNPITVIGGLNSNCDASPVCCENNSFGSLISIGCVPISL</sequence>
<dbReference type="CDD" id="cd23507">
    <property type="entry name" value="hydrophobin_I"/>
    <property type="match status" value="2"/>
</dbReference>
<keyword evidence="4" id="KW-0964">Secreted</keyword>
<keyword evidence="3" id="KW-0134">Cell wall</keyword>
<organism evidence="9">
    <name type="scientific">Flammulina velutipes</name>
    <name type="common">Agaricus velutipes</name>
    <dbReference type="NCBI Taxonomy" id="38945"/>
    <lineage>
        <taxon>Eukaryota</taxon>
        <taxon>Fungi</taxon>
        <taxon>Dikarya</taxon>
        <taxon>Basidiomycota</taxon>
        <taxon>Agaricomycotina</taxon>
        <taxon>Agaricomycetes</taxon>
        <taxon>Agaricomycetidae</taxon>
        <taxon>Agaricales</taxon>
        <taxon>Marasmiineae</taxon>
        <taxon>Physalacriaceae</taxon>
        <taxon>Flammulina</taxon>
    </lineage>
</organism>
<evidence type="ECO:0000256" key="5">
    <source>
        <dbReference type="ARBA" id="ARBA00023157"/>
    </source>
</evidence>
<feature type="region of interest" description="Disordered" evidence="8">
    <location>
        <begin position="241"/>
        <end position="265"/>
    </location>
</feature>
<dbReference type="Pfam" id="PF01185">
    <property type="entry name" value="Hydrophobin"/>
    <property type="match status" value="2"/>
</dbReference>
<evidence type="ECO:0000256" key="8">
    <source>
        <dbReference type="SAM" id="MobiDB-lite"/>
    </source>
</evidence>
<feature type="compositionally biased region" description="Polar residues" evidence="8">
    <location>
        <begin position="254"/>
        <end position="265"/>
    </location>
</feature>
<reference evidence="9" key="1">
    <citation type="submission" date="2009-11" db="EMBL/GenBank/DDBJ databases">
        <title>Useful genes from Flammulina velutipes.</title>
        <authorList>
            <person name="Yoon H."/>
            <person name="Kim J.-G."/>
            <person name="Lee B.-M."/>
            <person name="Kong W.-S."/>
            <person name="Lee C.-S."/>
            <person name="Choi J.-W."/>
        </authorList>
    </citation>
    <scope>NUCLEOTIDE SEQUENCE</scope>
    <source>
        <strain evidence="9">KACC 42777</strain>
    </source>
</reference>
<dbReference type="EMBL" id="GU169896">
    <property type="protein sequence ID" value="ADX07331.1"/>
    <property type="molecule type" value="mRNA"/>
</dbReference>
<protein>
    <submittedName>
        <fullName evidence="9">Putative hydrophobin</fullName>
    </submittedName>
</protein>
<evidence type="ECO:0000256" key="4">
    <source>
        <dbReference type="ARBA" id="ARBA00022525"/>
    </source>
</evidence>
<feature type="region of interest" description="Disordered" evidence="8">
    <location>
        <begin position="311"/>
        <end position="348"/>
    </location>
</feature>